<evidence type="ECO:0000313" key="2">
    <source>
        <dbReference type="EMBL" id="KIK56483.1"/>
    </source>
</evidence>
<reference evidence="2 3" key="1">
    <citation type="submission" date="2014-04" db="EMBL/GenBank/DDBJ databases">
        <title>Evolutionary Origins and Diversification of the Mycorrhizal Mutualists.</title>
        <authorList>
            <consortium name="DOE Joint Genome Institute"/>
            <consortium name="Mycorrhizal Genomics Consortium"/>
            <person name="Kohler A."/>
            <person name="Kuo A."/>
            <person name="Nagy L.G."/>
            <person name="Floudas D."/>
            <person name="Copeland A."/>
            <person name="Barry K.W."/>
            <person name="Cichocki N."/>
            <person name="Veneault-Fourrey C."/>
            <person name="LaButti K."/>
            <person name="Lindquist E.A."/>
            <person name="Lipzen A."/>
            <person name="Lundell T."/>
            <person name="Morin E."/>
            <person name="Murat C."/>
            <person name="Riley R."/>
            <person name="Ohm R."/>
            <person name="Sun H."/>
            <person name="Tunlid A."/>
            <person name="Henrissat B."/>
            <person name="Grigoriev I.V."/>
            <person name="Hibbett D.S."/>
            <person name="Martin F."/>
        </authorList>
    </citation>
    <scope>NUCLEOTIDE SEQUENCE [LARGE SCALE GENOMIC DNA]</scope>
    <source>
        <strain evidence="2 3">FD-317 M1</strain>
    </source>
</reference>
<feature type="region of interest" description="Disordered" evidence="1">
    <location>
        <begin position="269"/>
        <end position="290"/>
    </location>
</feature>
<gene>
    <name evidence="2" type="ORF">GYMLUDRAFT_47020</name>
</gene>
<dbReference type="HOGENOM" id="CLU_634692_0_0_1"/>
<evidence type="ECO:0000313" key="3">
    <source>
        <dbReference type="Proteomes" id="UP000053593"/>
    </source>
</evidence>
<dbReference type="AlphaFoldDB" id="A0A0D0CMP1"/>
<evidence type="ECO:0000256" key="1">
    <source>
        <dbReference type="SAM" id="MobiDB-lite"/>
    </source>
</evidence>
<protein>
    <submittedName>
        <fullName evidence="2">Uncharacterized protein</fullName>
    </submittedName>
</protein>
<sequence>MSSDWPIPRGFLAHTDASWIPSPSSHPHYLLKKEAIFRFPLNGSASGRLFCVSRSGSYIGVGGGGHIISPAGSFHLAQSDHVQDDYVEMKVAVEYNAAAAACVEQDLKVCELKRDISGRVNQCGIGLFTRNLTSHHHHHTFNNPLLQIKVIVTLPKSRNEDVLQLRNFETDMPLFAHQIDNLGSSVHFRTISLRSANAPILVESLNANKINVETSNAPIEGSFTSTSSTNLVTNNSSIRTSMSLKNTDPVTFTELNMKSCNGPISSSIILSNSPQEHRPDHGTQNHNHNLTHDNARSGGNFAISASTQNAPLALTFPSAPISCNLHLQASSALAPVQVSLPNTYQGSFQVQTNCFSPAIVVHPARAIATPNLRRSHWGRGGSRATTSEAVRGVTFAADGFCDKTGWVYSTEEGKWRGDARVSTSLAPVTLRL</sequence>
<dbReference type="EMBL" id="KN834797">
    <property type="protein sequence ID" value="KIK56483.1"/>
    <property type="molecule type" value="Genomic_DNA"/>
</dbReference>
<accession>A0A0D0CMP1</accession>
<organism evidence="2 3">
    <name type="scientific">Collybiopsis luxurians FD-317 M1</name>
    <dbReference type="NCBI Taxonomy" id="944289"/>
    <lineage>
        <taxon>Eukaryota</taxon>
        <taxon>Fungi</taxon>
        <taxon>Dikarya</taxon>
        <taxon>Basidiomycota</taxon>
        <taxon>Agaricomycotina</taxon>
        <taxon>Agaricomycetes</taxon>
        <taxon>Agaricomycetidae</taxon>
        <taxon>Agaricales</taxon>
        <taxon>Marasmiineae</taxon>
        <taxon>Omphalotaceae</taxon>
        <taxon>Collybiopsis</taxon>
        <taxon>Collybiopsis luxurians</taxon>
    </lineage>
</organism>
<keyword evidence="3" id="KW-1185">Reference proteome</keyword>
<name>A0A0D0CMP1_9AGAR</name>
<proteinExistence type="predicted"/>
<dbReference type="OrthoDB" id="5570013at2759"/>
<dbReference type="Proteomes" id="UP000053593">
    <property type="component" value="Unassembled WGS sequence"/>
</dbReference>